<dbReference type="HOGENOM" id="CLU_575533_0_0_1"/>
<name>M4BU80_HYAAE</name>
<proteinExistence type="predicted"/>
<dbReference type="STRING" id="559515.M4BU80"/>
<dbReference type="EMBL" id="JH597910">
    <property type="status" value="NOT_ANNOTATED_CDS"/>
    <property type="molecule type" value="Genomic_DNA"/>
</dbReference>
<evidence type="ECO:0000313" key="3">
    <source>
        <dbReference type="Proteomes" id="UP000011713"/>
    </source>
</evidence>
<feature type="compositionally biased region" description="Basic residues" evidence="1">
    <location>
        <begin position="280"/>
        <end position="295"/>
    </location>
</feature>
<accession>M4BU80</accession>
<organism evidence="2 3">
    <name type="scientific">Hyaloperonospora arabidopsidis (strain Emoy2)</name>
    <name type="common">Downy mildew agent</name>
    <name type="synonym">Peronospora arabidopsidis</name>
    <dbReference type="NCBI Taxonomy" id="559515"/>
    <lineage>
        <taxon>Eukaryota</taxon>
        <taxon>Sar</taxon>
        <taxon>Stramenopiles</taxon>
        <taxon>Oomycota</taxon>
        <taxon>Peronosporomycetes</taxon>
        <taxon>Peronosporales</taxon>
        <taxon>Peronosporaceae</taxon>
        <taxon>Hyaloperonospora</taxon>
    </lineage>
</organism>
<feature type="compositionally biased region" description="Basic and acidic residues" evidence="1">
    <location>
        <begin position="269"/>
        <end position="279"/>
    </location>
</feature>
<reference evidence="3" key="1">
    <citation type="journal article" date="2010" name="Science">
        <title>Signatures of adaptation to obligate biotrophy in the Hyaloperonospora arabidopsidis genome.</title>
        <authorList>
            <person name="Baxter L."/>
            <person name="Tripathy S."/>
            <person name="Ishaque N."/>
            <person name="Boot N."/>
            <person name="Cabral A."/>
            <person name="Kemen E."/>
            <person name="Thines M."/>
            <person name="Ah-Fong A."/>
            <person name="Anderson R."/>
            <person name="Badejoko W."/>
            <person name="Bittner-Eddy P."/>
            <person name="Boore J.L."/>
            <person name="Chibucos M.C."/>
            <person name="Coates M."/>
            <person name="Dehal P."/>
            <person name="Delehaunty K."/>
            <person name="Dong S."/>
            <person name="Downton P."/>
            <person name="Dumas B."/>
            <person name="Fabro G."/>
            <person name="Fronick C."/>
            <person name="Fuerstenberg S.I."/>
            <person name="Fulton L."/>
            <person name="Gaulin E."/>
            <person name="Govers F."/>
            <person name="Hughes L."/>
            <person name="Humphray S."/>
            <person name="Jiang R.H."/>
            <person name="Judelson H."/>
            <person name="Kamoun S."/>
            <person name="Kyung K."/>
            <person name="Meijer H."/>
            <person name="Minx P."/>
            <person name="Morris P."/>
            <person name="Nelson J."/>
            <person name="Phuntumart V."/>
            <person name="Qutob D."/>
            <person name="Rehmany A."/>
            <person name="Rougon-Cardoso A."/>
            <person name="Ryden P."/>
            <person name="Torto-Alalibo T."/>
            <person name="Studholme D."/>
            <person name="Wang Y."/>
            <person name="Win J."/>
            <person name="Wood J."/>
            <person name="Clifton S.W."/>
            <person name="Rogers J."/>
            <person name="Van den Ackerveken G."/>
            <person name="Jones J.D."/>
            <person name="McDowell J.M."/>
            <person name="Beynon J."/>
            <person name="Tyler B.M."/>
        </authorList>
    </citation>
    <scope>NUCLEOTIDE SEQUENCE [LARGE SCALE GENOMIC DNA]</scope>
    <source>
        <strain evidence="3">Emoy2</strain>
    </source>
</reference>
<dbReference type="InParanoid" id="M4BU80"/>
<dbReference type="VEuPathDB" id="FungiDB:HpaG810068"/>
<dbReference type="OMA" id="INHVCTF"/>
<feature type="compositionally biased region" description="Basic and acidic residues" evidence="1">
    <location>
        <begin position="319"/>
        <end position="330"/>
    </location>
</feature>
<dbReference type="Proteomes" id="UP000011713">
    <property type="component" value="Unassembled WGS sequence"/>
</dbReference>
<evidence type="ECO:0000256" key="1">
    <source>
        <dbReference type="SAM" id="MobiDB-lite"/>
    </source>
</evidence>
<evidence type="ECO:0000313" key="2">
    <source>
        <dbReference type="EnsemblProtists" id="HpaP810068"/>
    </source>
</evidence>
<dbReference type="eggNOG" id="ENOG502RMWA">
    <property type="taxonomic scope" value="Eukaryota"/>
</dbReference>
<reference evidence="2" key="2">
    <citation type="submission" date="2015-06" db="UniProtKB">
        <authorList>
            <consortium name="EnsemblProtists"/>
        </authorList>
    </citation>
    <scope>IDENTIFICATION</scope>
    <source>
        <strain evidence="2">Emoy2</strain>
    </source>
</reference>
<protein>
    <submittedName>
        <fullName evidence="2">Uncharacterized protein</fullName>
    </submittedName>
</protein>
<dbReference type="EnsemblProtists" id="HpaT810068">
    <property type="protein sequence ID" value="HpaP810068"/>
    <property type="gene ID" value="HpaG810068"/>
</dbReference>
<feature type="compositionally biased region" description="Polar residues" evidence="1">
    <location>
        <begin position="332"/>
        <end position="354"/>
    </location>
</feature>
<feature type="region of interest" description="Disordered" evidence="1">
    <location>
        <begin position="250"/>
        <end position="357"/>
    </location>
</feature>
<keyword evidence="3" id="KW-1185">Reference proteome</keyword>
<sequence>MVCAVFVLHCCSQRRAQYALHDSEATPPVWAARVRLTPELLNKLRQDPERVLLQLNVFTNDGSSKSRVSKKKTSLMTLDLAGTEERYELLSFSEDPGINHVCTFRRPADKELESGYNIYKTGEIYQKLLVQRLLDDTEKDRIKDKHAKSVQESKSRSSKMIDSKMQQNNVKRQRRRTLLSSVSVATTTTSAAGGLKRKLLLPSALSTEEAKDAKEKIERGFVVEVEAEEETLTQEQDTMSVQTEINGEASASAGNVDSHALFSSNSSDEDSKVDSESRVLKKQKTHVATKSKNNRKIPAAKGADLTEGRSIATTGDDAATGRDKDAKVHQVELSNAESKGGATVNSRNASQGTQKGRAVDIHAVKPIKPSSSGVEVKRARVRSALVSDRVKQTQQPDMSSYPYFVEEICQRVAHYRGRSAILDESDYDVFVKTHEQFRQDWEMLDKIYSIEMIKTEGLHLQLEVATEDSKVAELEARIQVAANKKEGLLFVRDAMISIQKILLSIQTSIERFNLKPHTSQK</sequence>
<feature type="region of interest" description="Disordered" evidence="1">
    <location>
        <begin position="143"/>
        <end position="177"/>
    </location>
</feature>
<feature type="compositionally biased region" description="Basic and acidic residues" evidence="1">
    <location>
        <begin position="143"/>
        <end position="162"/>
    </location>
</feature>
<dbReference type="AlphaFoldDB" id="M4BU80"/>